<organism evidence="8">
    <name type="scientific">Dermatophagoides farinae</name>
    <name type="common">American house dust mite</name>
    <dbReference type="NCBI Taxonomy" id="6954"/>
    <lineage>
        <taxon>Eukaryota</taxon>
        <taxon>Metazoa</taxon>
        <taxon>Ecdysozoa</taxon>
        <taxon>Arthropoda</taxon>
        <taxon>Chelicerata</taxon>
        <taxon>Arachnida</taxon>
        <taxon>Acari</taxon>
        <taxon>Acariformes</taxon>
        <taxon>Sarcoptiformes</taxon>
        <taxon>Astigmata</taxon>
        <taxon>Psoroptidia</taxon>
        <taxon>Analgoidea</taxon>
        <taxon>Pyroglyphidae</taxon>
        <taxon>Dermatophagoidinae</taxon>
        <taxon>Dermatophagoides</taxon>
    </lineage>
</organism>
<protein>
    <submittedName>
        <fullName evidence="8">Dna damage-regulated autophagy modulator protein 2-like protein</fullName>
    </submittedName>
</protein>
<comment type="subcellular location">
    <subcellularLocation>
        <location evidence="1">Endomembrane system</location>
        <topology evidence="1">Multi-pass membrane protein</topology>
    </subcellularLocation>
</comment>
<feature type="transmembrane region" description="Helical" evidence="6">
    <location>
        <begin position="49"/>
        <end position="69"/>
    </location>
</feature>
<dbReference type="PANTHER" id="PTHR21324">
    <property type="entry name" value="FASTING-INDUCIBLE INTEGRAL MEMBRANE PROTEIN TM6P1-RELATED"/>
    <property type="match status" value="1"/>
</dbReference>
<reference evidence="8" key="1">
    <citation type="submission" date="2020-06" db="EMBL/GenBank/DDBJ databases">
        <authorList>
            <person name="Ji K."/>
            <person name="Li J."/>
        </authorList>
    </citation>
    <scope>NUCLEOTIDE SEQUENCE</scope>
    <source>
        <strain evidence="8">JKM2019</strain>
        <tissue evidence="8">Whole body</tissue>
    </source>
</reference>
<dbReference type="InterPro" id="IPR050911">
    <property type="entry name" value="DRAM/TMEM150_Autophagy_Mod"/>
</dbReference>
<comment type="caution">
    <text evidence="8">The sequence shown here is derived from an EMBL/GenBank/DDBJ whole genome shotgun (WGS) entry which is preliminary data.</text>
</comment>
<evidence type="ECO:0000313" key="8">
    <source>
        <dbReference type="EMBL" id="KAH7645515.1"/>
    </source>
</evidence>
<reference evidence="8" key="2">
    <citation type="journal article" date="2021" name="World Allergy Organ. J.">
        <title>Chromosome-level assembly of Dermatophagoides farinae genome and transcriptome reveals two novel allergens Der f 37 and Der f 39.</title>
        <authorList>
            <person name="Chen J."/>
            <person name="Cai Z."/>
            <person name="Fan D."/>
            <person name="Hu J."/>
            <person name="Hou Y."/>
            <person name="He Y."/>
            <person name="Zhang Z."/>
            <person name="Zhao Z."/>
            <person name="Gao P."/>
            <person name="Hu W."/>
            <person name="Sun J."/>
            <person name="Li J."/>
            <person name="Ji K."/>
        </authorList>
    </citation>
    <scope>NUCLEOTIDE SEQUENCE</scope>
    <source>
        <strain evidence="8">JKM2019</strain>
    </source>
</reference>
<feature type="transmembrane region" description="Helical" evidence="6">
    <location>
        <begin position="122"/>
        <end position="151"/>
    </location>
</feature>
<evidence type="ECO:0000256" key="2">
    <source>
        <dbReference type="ARBA" id="ARBA00006565"/>
    </source>
</evidence>
<keyword evidence="3 6" id="KW-0812">Transmembrane</keyword>
<evidence type="ECO:0000256" key="1">
    <source>
        <dbReference type="ARBA" id="ARBA00004127"/>
    </source>
</evidence>
<feature type="transmembrane region" description="Helical" evidence="6">
    <location>
        <begin position="95"/>
        <end position="116"/>
    </location>
</feature>
<name>A0A9D4P9G9_DERFA</name>
<evidence type="ECO:0000256" key="6">
    <source>
        <dbReference type="SAM" id="Phobius"/>
    </source>
</evidence>
<dbReference type="EMBL" id="SDOV01000001">
    <property type="protein sequence ID" value="KAH7645515.1"/>
    <property type="molecule type" value="Genomic_DNA"/>
</dbReference>
<dbReference type="Pfam" id="PF10277">
    <property type="entry name" value="Frag1"/>
    <property type="match status" value="1"/>
</dbReference>
<sequence length="230" mass="26244">MDTICNNADVDDNKASQSKKTMALFINQKTFMDISIKFDSGGYPPGANIFSSFLIICAIFSTLTAWFRYKQVKYYLQLHWKDDQNMNELKYLRSINWTLVILMIFSSFGMLIAASFRFTDSATIAVIHGIGATITFVCDLLYSIGTAYICWKLYHVYCLESKPISLIVFTIVKTITATIFALNFLISWYMAGNDFLDAKFRLKWPDVNSRIFFLTATFSETILVLLISVG</sequence>
<keyword evidence="5 6" id="KW-0472">Membrane</keyword>
<evidence type="ECO:0000256" key="4">
    <source>
        <dbReference type="ARBA" id="ARBA00022989"/>
    </source>
</evidence>
<evidence type="ECO:0000256" key="3">
    <source>
        <dbReference type="ARBA" id="ARBA00022692"/>
    </source>
</evidence>
<keyword evidence="4 6" id="KW-1133">Transmembrane helix</keyword>
<dbReference type="GO" id="GO:0012505">
    <property type="term" value="C:endomembrane system"/>
    <property type="evidence" value="ECO:0007669"/>
    <property type="project" value="UniProtKB-SubCell"/>
</dbReference>
<proteinExistence type="inferred from homology"/>
<feature type="transmembrane region" description="Helical" evidence="6">
    <location>
        <begin position="163"/>
        <end position="191"/>
    </location>
</feature>
<dbReference type="Proteomes" id="UP000828236">
    <property type="component" value="Unassembled WGS sequence"/>
</dbReference>
<gene>
    <name evidence="8" type="ORF">HUG17_1053</name>
</gene>
<feature type="transmembrane region" description="Helical" evidence="6">
    <location>
        <begin position="211"/>
        <end position="229"/>
    </location>
</feature>
<accession>A0A9D4P9G9</accession>
<dbReference type="InterPro" id="IPR019402">
    <property type="entry name" value="CWH43_N"/>
</dbReference>
<comment type="similarity">
    <text evidence="2">Belongs to the DRAM/TMEM150 family.</text>
</comment>
<dbReference type="AlphaFoldDB" id="A0A9D4P9G9"/>
<dbReference type="PANTHER" id="PTHR21324:SF2">
    <property type="entry name" value="EG:22E5.9 PROTEIN"/>
    <property type="match status" value="1"/>
</dbReference>
<evidence type="ECO:0000256" key="5">
    <source>
        <dbReference type="ARBA" id="ARBA00023136"/>
    </source>
</evidence>
<feature type="domain" description="CWH43-like N-terminal" evidence="7">
    <location>
        <begin position="41"/>
        <end position="189"/>
    </location>
</feature>
<evidence type="ECO:0000259" key="7">
    <source>
        <dbReference type="Pfam" id="PF10277"/>
    </source>
</evidence>